<sequence>MPRDAQENLQAILKSPSYRLAELDTEFLRRDDLRPLRMELELLKPEMLLDEQGVESTIVVFGGTQIVEPAEAEKRLQTARQAYETSPKDQKAKRRLARAERIAAKSPFYNAARDFGRLVSSTCQNDEECDYVIVTGGGPGIMEAANRGAFDVDAKSIGLNITLPHEQTPNHYITPELCFLFHYFAMRKFHFLLRAKAL</sequence>
<dbReference type="PANTHER" id="PTHR43393:SF3">
    <property type="entry name" value="LYSINE DECARBOXYLASE-LIKE PROTEIN"/>
    <property type="match status" value="1"/>
</dbReference>
<accession>X0YAB6</accession>
<dbReference type="SUPFAM" id="SSF102405">
    <property type="entry name" value="MCP/YpsA-like"/>
    <property type="match status" value="1"/>
</dbReference>
<evidence type="ECO:0008006" key="2">
    <source>
        <dbReference type="Google" id="ProtNLM"/>
    </source>
</evidence>
<gene>
    <name evidence="1" type="ORF">S01H1_63221</name>
</gene>
<dbReference type="GO" id="GO:0005829">
    <property type="term" value="C:cytosol"/>
    <property type="evidence" value="ECO:0007669"/>
    <property type="project" value="TreeGrafter"/>
</dbReference>
<dbReference type="InterPro" id="IPR052341">
    <property type="entry name" value="LOG_family_nucleotidases"/>
</dbReference>
<organism evidence="1">
    <name type="scientific">marine sediment metagenome</name>
    <dbReference type="NCBI Taxonomy" id="412755"/>
    <lineage>
        <taxon>unclassified sequences</taxon>
        <taxon>metagenomes</taxon>
        <taxon>ecological metagenomes</taxon>
    </lineage>
</organism>
<protein>
    <recommendedName>
        <fullName evidence="2">3-isopropylmalate dehydrogenase</fullName>
    </recommendedName>
</protein>
<dbReference type="Gene3D" id="3.40.50.450">
    <property type="match status" value="1"/>
</dbReference>
<feature type="non-terminal residue" evidence="1">
    <location>
        <position position="198"/>
    </location>
</feature>
<reference evidence="1" key="1">
    <citation type="journal article" date="2014" name="Front. Microbiol.">
        <title>High frequency of phylogenetically diverse reductive dehalogenase-homologous genes in deep subseafloor sedimentary metagenomes.</title>
        <authorList>
            <person name="Kawai M."/>
            <person name="Futagami T."/>
            <person name="Toyoda A."/>
            <person name="Takaki Y."/>
            <person name="Nishi S."/>
            <person name="Hori S."/>
            <person name="Arai W."/>
            <person name="Tsubouchi T."/>
            <person name="Morono Y."/>
            <person name="Uchiyama I."/>
            <person name="Ito T."/>
            <person name="Fujiyama A."/>
            <person name="Inagaki F."/>
            <person name="Takami H."/>
        </authorList>
    </citation>
    <scope>NUCLEOTIDE SEQUENCE</scope>
    <source>
        <strain evidence="1">Expedition CK06-06</strain>
    </source>
</reference>
<evidence type="ECO:0000313" key="1">
    <source>
        <dbReference type="EMBL" id="GAG33801.1"/>
    </source>
</evidence>
<proteinExistence type="predicted"/>
<dbReference type="AlphaFoldDB" id="X0YAB6"/>
<dbReference type="EMBL" id="BARS01041581">
    <property type="protein sequence ID" value="GAG33801.1"/>
    <property type="molecule type" value="Genomic_DNA"/>
</dbReference>
<dbReference type="PANTHER" id="PTHR43393">
    <property type="entry name" value="CYTOKININ RIBOSIDE 5'-MONOPHOSPHATE PHOSPHORIBOHYDROLASE"/>
    <property type="match status" value="1"/>
</dbReference>
<comment type="caution">
    <text evidence="1">The sequence shown here is derived from an EMBL/GenBank/DDBJ whole genome shotgun (WGS) entry which is preliminary data.</text>
</comment>
<name>X0YAB6_9ZZZZ</name>